<evidence type="ECO:0000313" key="7">
    <source>
        <dbReference type="EMBL" id="QMT18124.1"/>
    </source>
</evidence>
<dbReference type="PROSITE" id="PS01124">
    <property type="entry name" value="HTH_ARAC_FAMILY_2"/>
    <property type="match status" value="1"/>
</dbReference>
<dbReference type="Gene3D" id="3.40.50.2300">
    <property type="match status" value="1"/>
</dbReference>
<evidence type="ECO:0000256" key="1">
    <source>
        <dbReference type="ARBA" id="ARBA00023015"/>
    </source>
</evidence>
<dbReference type="PANTHER" id="PTHR43280">
    <property type="entry name" value="ARAC-FAMILY TRANSCRIPTIONAL REGULATOR"/>
    <property type="match status" value="1"/>
</dbReference>
<organism evidence="7 8">
    <name type="scientific">Planococcus maritimus</name>
    <dbReference type="NCBI Taxonomy" id="192421"/>
    <lineage>
        <taxon>Bacteria</taxon>
        <taxon>Bacillati</taxon>
        <taxon>Bacillota</taxon>
        <taxon>Bacilli</taxon>
        <taxon>Bacillales</taxon>
        <taxon>Caryophanaceae</taxon>
        <taxon>Planococcus</taxon>
    </lineage>
</organism>
<keyword evidence="8" id="KW-1185">Reference proteome</keyword>
<dbReference type="Pfam" id="PF12833">
    <property type="entry name" value="HTH_18"/>
    <property type="match status" value="1"/>
</dbReference>
<dbReference type="SUPFAM" id="SSF46689">
    <property type="entry name" value="Homeodomain-like"/>
    <property type="match status" value="2"/>
</dbReference>
<dbReference type="SUPFAM" id="SSF52172">
    <property type="entry name" value="CheY-like"/>
    <property type="match status" value="1"/>
</dbReference>
<dbReference type="GO" id="GO:0003700">
    <property type="term" value="F:DNA-binding transcription factor activity"/>
    <property type="evidence" value="ECO:0007669"/>
    <property type="project" value="InterPro"/>
</dbReference>
<gene>
    <name evidence="7" type="ORF">H1Q58_03635</name>
</gene>
<dbReference type="InterPro" id="IPR009057">
    <property type="entry name" value="Homeodomain-like_sf"/>
</dbReference>
<sequence length="518" mass="59431">MGEVCKVLIVDDEMLIRQGIINYIAWEQEGFHIVGEASNGKEAMKMIGEFTPHIVITDIVMPMMDGIDLVKEGKLEFPDTEFIVLSSFEDFDYVRSMFQNGVADYILKPKLNGPELLKILNRVVSGIPGFKHCVMAAQTEPTTEELIENVIQGYRVPAESPELSEVLPNSQFVLVAVRGDSVDPVQVKLDLDRSIPENLPTFALNSSDAEALILFNLEPLQLESIKQAVKQAAESSDARWIMCEPVADLADLKKAHDEGCAKMKKYEFYLPEHRLFIFSEWPLENEKQAHFDLNHFIEMFKDRLFNAAFTYLENHVDYLAGRYNNDSFEFKSFLGNIVFNIVVLLDAMKYDTQELEQKKYTYFSAINEAANVDEVRGLLDVFLKEVKEIIHLGDKANEFNNLDKILEYIELHYTEPLRLSEIANHFHFNASYLSSYFSTHHKEGFSEYLNRVRIKKSMELLENSTVSISNISGMVGYSEHSYYCKVFKRITGMSPGNYRKELRAGHETEEKNLSHLKK</sequence>
<dbReference type="CDD" id="cd17536">
    <property type="entry name" value="REC_YesN-like"/>
    <property type="match status" value="1"/>
</dbReference>
<dbReference type="InterPro" id="IPR011006">
    <property type="entry name" value="CheY-like_superfamily"/>
</dbReference>
<feature type="modified residue" description="4-aspartylphosphate" evidence="4">
    <location>
        <position position="58"/>
    </location>
</feature>
<dbReference type="AlphaFoldDB" id="A0A7D7RMW2"/>
<dbReference type="PROSITE" id="PS50110">
    <property type="entry name" value="RESPONSE_REGULATORY"/>
    <property type="match status" value="1"/>
</dbReference>
<dbReference type="RefSeq" id="WP_182092772.1">
    <property type="nucleotide sequence ID" value="NZ_CP059540.1"/>
</dbReference>
<dbReference type="EMBL" id="CP059540">
    <property type="protein sequence ID" value="QMT18124.1"/>
    <property type="molecule type" value="Genomic_DNA"/>
</dbReference>
<dbReference type="GO" id="GO:0043565">
    <property type="term" value="F:sequence-specific DNA binding"/>
    <property type="evidence" value="ECO:0007669"/>
    <property type="project" value="InterPro"/>
</dbReference>
<evidence type="ECO:0000256" key="2">
    <source>
        <dbReference type="ARBA" id="ARBA00023125"/>
    </source>
</evidence>
<dbReference type="PANTHER" id="PTHR43280:SF10">
    <property type="entry name" value="REGULATORY PROTEIN POCR"/>
    <property type="match status" value="1"/>
</dbReference>
<dbReference type="KEGG" id="pdec:H1Q58_03635"/>
<protein>
    <submittedName>
        <fullName evidence="7">Response regulator transcription factor</fullName>
    </submittedName>
</protein>
<dbReference type="SMART" id="SM00448">
    <property type="entry name" value="REC"/>
    <property type="match status" value="1"/>
</dbReference>
<keyword evidence="2" id="KW-0238">DNA-binding</keyword>
<evidence type="ECO:0000259" key="5">
    <source>
        <dbReference type="PROSITE" id="PS01124"/>
    </source>
</evidence>
<proteinExistence type="predicted"/>
<dbReference type="GO" id="GO:0000160">
    <property type="term" value="P:phosphorelay signal transduction system"/>
    <property type="evidence" value="ECO:0007669"/>
    <property type="project" value="InterPro"/>
</dbReference>
<dbReference type="Proteomes" id="UP000514716">
    <property type="component" value="Chromosome"/>
</dbReference>
<accession>A0A7D7RMW2</accession>
<keyword evidence="3" id="KW-0804">Transcription</keyword>
<dbReference type="InterPro" id="IPR001789">
    <property type="entry name" value="Sig_transdc_resp-reg_receiver"/>
</dbReference>
<evidence type="ECO:0000313" key="8">
    <source>
        <dbReference type="Proteomes" id="UP000514716"/>
    </source>
</evidence>
<reference evidence="7 8" key="1">
    <citation type="submission" date="2020-07" db="EMBL/GenBank/DDBJ databases">
        <title>Screening of a cold-adapted Planococcus bacterium producing protease in traditional shrimp paste and protease identification by genome sequencing.</title>
        <authorList>
            <person name="Gao R."/>
            <person name="Leng W."/>
            <person name="Chu Q."/>
            <person name="Wu X."/>
            <person name="Liu H."/>
            <person name="Li X."/>
        </authorList>
    </citation>
    <scope>NUCLEOTIDE SEQUENCE [LARGE SCALE GENOMIC DNA]</scope>
    <source>
        <strain evidence="7 8">XJ11</strain>
    </source>
</reference>
<evidence type="ECO:0000256" key="3">
    <source>
        <dbReference type="ARBA" id="ARBA00023163"/>
    </source>
</evidence>
<dbReference type="Pfam" id="PF00072">
    <property type="entry name" value="Response_reg"/>
    <property type="match status" value="1"/>
</dbReference>
<keyword evidence="4" id="KW-0597">Phosphoprotein</keyword>
<feature type="domain" description="HTH araC/xylS-type" evidence="5">
    <location>
        <begin position="403"/>
        <end position="501"/>
    </location>
</feature>
<dbReference type="InterPro" id="IPR018060">
    <property type="entry name" value="HTH_AraC"/>
</dbReference>
<dbReference type="SMART" id="SM00342">
    <property type="entry name" value="HTH_ARAC"/>
    <property type="match status" value="1"/>
</dbReference>
<keyword evidence="1" id="KW-0805">Transcription regulation</keyword>
<evidence type="ECO:0000256" key="4">
    <source>
        <dbReference type="PROSITE-ProRule" id="PRU00169"/>
    </source>
</evidence>
<name>A0A7D7RMW2_PLAMR</name>
<evidence type="ECO:0000259" key="6">
    <source>
        <dbReference type="PROSITE" id="PS50110"/>
    </source>
</evidence>
<dbReference type="Gene3D" id="1.10.10.60">
    <property type="entry name" value="Homeodomain-like"/>
    <property type="match status" value="2"/>
</dbReference>
<feature type="domain" description="Response regulatory" evidence="6">
    <location>
        <begin position="6"/>
        <end position="123"/>
    </location>
</feature>